<keyword evidence="1" id="KW-0472">Membrane</keyword>
<keyword evidence="1" id="KW-1133">Transmembrane helix</keyword>
<evidence type="ECO:0000313" key="3">
    <source>
        <dbReference type="Proteomes" id="UP001488805"/>
    </source>
</evidence>
<keyword evidence="1" id="KW-0812">Transmembrane</keyword>
<evidence type="ECO:0000313" key="2">
    <source>
        <dbReference type="EMBL" id="KAK9520353.1"/>
    </source>
</evidence>
<sequence>MEYTPTNGTMRDLAVTFIPIVWSGLVSVAALVAHDPDICMVPSRRHPAWMIVKILLLSFALAPECIQACKAIEKILASGTFFPGYWG</sequence>
<reference evidence="2 3" key="1">
    <citation type="journal article" date="2024" name="Genome Biol. Evol.">
        <title>Chromosome-level genome assembly of the viviparous eelpout Zoarces viviparus.</title>
        <authorList>
            <person name="Fuhrmann N."/>
            <person name="Brasseur M.V."/>
            <person name="Bakowski C.E."/>
            <person name="Podsiadlowski L."/>
            <person name="Prost S."/>
            <person name="Krehenwinkel H."/>
            <person name="Mayer C."/>
        </authorList>
    </citation>
    <scope>NUCLEOTIDE SEQUENCE [LARGE SCALE GENOMIC DNA]</scope>
    <source>
        <strain evidence="2">NO-MEL_2022_Ind0_liver</strain>
    </source>
</reference>
<feature type="transmembrane region" description="Helical" evidence="1">
    <location>
        <begin position="12"/>
        <end position="34"/>
    </location>
</feature>
<dbReference type="Proteomes" id="UP001488805">
    <property type="component" value="Unassembled WGS sequence"/>
</dbReference>
<protein>
    <submittedName>
        <fullName evidence="2">Uncharacterized protein</fullName>
    </submittedName>
</protein>
<proteinExistence type="predicted"/>
<feature type="transmembrane region" description="Helical" evidence="1">
    <location>
        <begin position="46"/>
        <end position="66"/>
    </location>
</feature>
<name>A0AAW1EDW2_ZOAVI</name>
<gene>
    <name evidence="2" type="ORF">VZT92_020246</name>
</gene>
<organism evidence="2 3">
    <name type="scientific">Zoarces viviparus</name>
    <name type="common">Viviparous eelpout</name>
    <name type="synonym">Blennius viviparus</name>
    <dbReference type="NCBI Taxonomy" id="48416"/>
    <lineage>
        <taxon>Eukaryota</taxon>
        <taxon>Metazoa</taxon>
        <taxon>Chordata</taxon>
        <taxon>Craniata</taxon>
        <taxon>Vertebrata</taxon>
        <taxon>Euteleostomi</taxon>
        <taxon>Actinopterygii</taxon>
        <taxon>Neopterygii</taxon>
        <taxon>Teleostei</taxon>
        <taxon>Neoteleostei</taxon>
        <taxon>Acanthomorphata</taxon>
        <taxon>Eupercaria</taxon>
        <taxon>Perciformes</taxon>
        <taxon>Cottioidei</taxon>
        <taxon>Zoarcales</taxon>
        <taxon>Zoarcidae</taxon>
        <taxon>Zoarcinae</taxon>
        <taxon>Zoarces</taxon>
    </lineage>
</organism>
<dbReference type="EMBL" id="JBCEZU010000329">
    <property type="protein sequence ID" value="KAK9520353.1"/>
    <property type="molecule type" value="Genomic_DNA"/>
</dbReference>
<accession>A0AAW1EDW2</accession>
<evidence type="ECO:0000256" key="1">
    <source>
        <dbReference type="SAM" id="Phobius"/>
    </source>
</evidence>
<dbReference type="AlphaFoldDB" id="A0AAW1EDW2"/>
<comment type="caution">
    <text evidence="2">The sequence shown here is derived from an EMBL/GenBank/DDBJ whole genome shotgun (WGS) entry which is preliminary data.</text>
</comment>
<keyword evidence="3" id="KW-1185">Reference proteome</keyword>